<organism evidence="2 3">
    <name type="scientific">Mikania micrantha</name>
    <name type="common">bitter vine</name>
    <dbReference type="NCBI Taxonomy" id="192012"/>
    <lineage>
        <taxon>Eukaryota</taxon>
        <taxon>Viridiplantae</taxon>
        <taxon>Streptophyta</taxon>
        <taxon>Embryophyta</taxon>
        <taxon>Tracheophyta</taxon>
        <taxon>Spermatophyta</taxon>
        <taxon>Magnoliopsida</taxon>
        <taxon>eudicotyledons</taxon>
        <taxon>Gunneridae</taxon>
        <taxon>Pentapetalae</taxon>
        <taxon>asterids</taxon>
        <taxon>campanulids</taxon>
        <taxon>Asterales</taxon>
        <taxon>Asteraceae</taxon>
        <taxon>Asteroideae</taxon>
        <taxon>Heliantheae alliance</taxon>
        <taxon>Eupatorieae</taxon>
        <taxon>Mikania</taxon>
    </lineage>
</organism>
<dbReference type="OrthoDB" id="678664at2759"/>
<dbReference type="InterPro" id="IPR044509">
    <property type="entry name" value="RIC2/4"/>
</dbReference>
<evidence type="ECO:0000313" key="2">
    <source>
        <dbReference type="EMBL" id="KAD7478122.1"/>
    </source>
</evidence>
<dbReference type="Proteomes" id="UP000326396">
    <property type="component" value="Linkage Group LG1"/>
</dbReference>
<dbReference type="PANTHER" id="PTHR46931">
    <property type="entry name" value="CRIB DOMAIN-CONTAINING PROTEIN RIC2"/>
    <property type="match status" value="1"/>
</dbReference>
<dbReference type="SMART" id="SM00285">
    <property type="entry name" value="PBD"/>
    <property type="match status" value="1"/>
</dbReference>
<dbReference type="AlphaFoldDB" id="A0A5N6Q0R0"/>
<dbReference type="InterPro" id="IPR000095">
    <property type="entry name" value="CRIB_dom"/>
</dbReference>
<dbReference type="PANTHER" id="PTHR46931:SF14">
    <property type="entry name" value="CRIB DOMAIN-CONTAINING PROTEIN RIC2"/>
    <property type="match status" value="1"/>
</dbReference>
<name>A0A5N6Q0R0_9ASTR</name>
<gene>
    <name evidence="2" type="ORF">E3N88_01258</name>
</gene>
<accession>A0A5N6Q0R0</accession>
<keyword evidence="3" id="KW-1185">Reference proteome</keyword>
<comment type="caution">
    <text evidence="2">The sequence shown here is derived from an EMBL/GenBank/DDBJ whole genome shotgun (WGS) entry which is preliminary data.</text>
</comment>
<reference evidence="2 3" key="1">
    <citation type="submission" date="2019-05" db="EMBL/GenBank/DDBJ databases">
        <title>Mikania micrantha, genome provides insights into the molecular mechanism of rapid growth.</title>
        <authorList>
            <person name="Liu B."/>
        </authorList>
    </citation>
    <scope>NUCLEOTIDE SEQUENCE [LARGE SCALE GENOMIC DNA]</scope>
    <source>
        <strain evidence="2">NLD-2019</strain>
        <tissue evidence="2">Leaf</tissue>
    </source>
</reference>
<proteinExistence type="predicted"/>
<dbReference type="Pfam" id="PF00786">
    <property type="entry name" value="PBD"/>
    <property type="match status" value="1"/>
</dbReference>
<dbReference type="EMBL" id="SZYD01000001">
    <property type="protein sequence ID" value="KAD7478122.1"/>
    <property type="molecule type" value="Genomic_DNA"/>
</dbReference>
<dbReference type="PROSITE" id="PS50108">
    <property type="entry name" value="CRIB"/>
    <property type="match status" value="1"/>
</dbReference>
<protein>
    <recommendedName>
        <fullName evidence="1">CRIB domain-containing protein</fullName>
    </recommendedName>
</protein>
<feature type="domain" description="CRIB" evidence="1">
    <location>
        <begin position="138"/>
        <end position="151"/>
    </location>
</feature>
<evidence type="ECO:0000259" key="1">
    <source>
        <dbReference type="PROSITE" id="PS50108"/>
    </source>
</evidence>
<sequence length="204" mass="22931">MKDIMERFLVLPTSMGCMSKSTTSAVESTKCKTKNPQPKHHVTSIISLPLSLSLSHTHTHTQRVVYDSYGDGINLFSQGIQDGKRSPGVKIKDSWGVVSRTNISKGIRRIILEAFQRFSQLLNYRNVEEIEMEIELEIGYPTDVKHVTHIGYDGSMTTNPVKNWENIETPELHSFPAISLKQFEHAMAAQSEIPPPVLNPSKNN</sequence>
<evidence type="ECO:0000313" key="3">
    <source>
        <dbReference type="Proteomes" id="UP000326396"/>
    </source>
</evidence>